<reference evidence="1" key="2">
    <citation type="journal article" date="2015" name="Data Brief">
        <title>Shoot transcriptome of the giant reed, Arundo donax.</title>
        <authorList>
            <person name="Barrero R.A."/>
            <person name="Guerrero F.D."/>
            <person name="Moolhuijzen P."/>
            <person name="Goolsby J.A."/>
            <person name="Tidwell J."/>
            <person name="Bellgard S.E."/>
            <person name="Bellgard M.I."/>
        </authorList>
    </citation>
    <scope>NUCLEOTIDE SEQUENCE</scope>
    <source>
        <tissue evidence="1">Shoot tissue taken approximately 20 cm above the soil surface</tissue>
    </source>
</reference>
<name>A0A0A9J780_ARUDO</name>
<organism evidence="1">
    <name type="scientific">Arundo donax</name>
    <name type="common">Giant reed</name>
    <name type="synonym">Donax arundinaceus</name>
    <dbReference type="NCBI Taxonomy" id="35708"/>
    <lineage>
        <taxon>Eukaryota</taxon>
        <taxon>Viridiplantae</taxon>
        <taxon>Streptophyta</taxon>
        <taxon>Embryophyta</taxon>
        <taxon>Tracheophyta</taxon>
        <taxon>Spermatophyta</taxon>
        <taxon>Magnoliopsida</taxon>
        <taxon>Liliopsida</taxon>
        <taxon>Poales</taxon>
        <taxon>Poaceae</taxon>
        <taxon>PACMAD clade</taxon>
        <taxon>Arundinoideae</taxon>
        <taxon>Arundineae</taxon>
        <taxon>Arundo</taxon>
    </lineage>
</organism>
<sequence length="74" mass="8584">MAVGFYSPCSVMYFLCAQTWVCGWLECWIHCVLCTDNVKLGPFVHHKILRLCLHIIIILTFLFSQSLYPPCCRT</sequence>
<proteinExistence type="predicted"/>
<evidence type="ECO:0000313" key="1">
    <source>
        <dbReference type="EMBL" id="JAD45505.1"/>
    </source>
</evidence>
<accession>A0A0A9J780</accession>
<reference evidence="1" key="1">
    <citation type="submission" date="2014-09" db="EMBL/GenBank/DDBJ databases">
        <authorList>
            <person name="Magalhaes I.L.F."/>
            <person name="Oliveira U."/>
            <person name="Santos F.R."/>
            <person name="Vidigal T.H.D.A."/>
            <person name="Brescovit A.D."/>
            <person name="Santos A.J."/>
        </authorList>
    </citation>
    <scope>NUCLEOTIDE SEQUENCE</scope>
    <source>
        <tissue evidence="1">Shoot tissue taken approximately 20 cm above the soil surface</tissue>
    </source>
</reference>
<dbReference type="EMBL" id="GBRH01252390">
    <property type="protein sequence ID" value="JAD45505.1"/>
    <property type="molecule type" value="Transcribed_RNA"/>
</dbReference>
<protein>
    <submittedName>
        <fullName evidence="1">Uncharacterized protein</fullName>
    </submittedName>
</protein>
<dbReference type="AlphaFoldDB" id="A0A0A9J780"/>